<reference evidence="2" key="1">
    <citation type="submission" date="2017-07" db="EMBL/GenBank/DDBJ databases">
        <title>The cable genome - Insights into the physiology and evolution of filamentous bacteria capable of sulfide oxidation via long distance electron transfer.</title>
        <authorList>
            <person name="Thorup C."/>
            <person name="Bjerg J.T."/>
            <person name="Schreiber L."/>
            <person name="Nielsen L.P."/>
            <person name="Kjeldsen K.U."/>
            <person name="Boesen T."/>
            <person name="Boggild A."/>
            <person name="Meysman F."/>
            <person name="Geelhoed J."/>
            <person name="Schramm A."/>
        </authorList>
    </citation>
    <scope>NUCLEOTIDE SEQUENCE [LARGE SCALE GENOMIC DNA]</scope>
    <source>
        <strain evidence="2">GS</strain>
    </source>
</reference>
<sequence>MKRTKIKMLSIIFASLLLISCDKKEKPEEQKHPEPQKPASMLSFVPDDTVFFSGGIEHVPLKKLLKWNIARFNMSKDMLTPKDLSNMGEAAKIEGQRMAVQIWDDYLTTIVSPETQIESWGFEETPAIASYTIGLSPVLLRISLKDIQKFNNKIAELERKAKVTAKVEALGTATYRRYALNEKKGEGPLVSLVIGIDGNNAVFMIDIGVDSEKTLSLALGQSKPEKSLEQSGRLESLQEKYKLLPSWLGFIDHRQLITGLTTKDGNRMAKMVQLIIPQLEEKTAKQLTELQSEGCRNDLQAIGANWPQIVGGYTALELNAKPSHLDSVIVVESNDQPLLDGLQSLRGFIPEYVRKSSEPTAFSYGIGLNVENIAPFLTKQWTEITQKQYNCSYLKEMQQGMKAQNPAMVSMATSMAAGVRGIAFSLLSLTMDDAAKEAQATPMPKDVDAIISLSAKDPVALVQMASAMIPPLAALKIPTDGTAVALPAPVPLPFPLMAAIKGSHLAVYAGKKAEQIANDLSKAPLESSQGFMAADMDYGKYYGLMGDMIASTGKENTEAAEVFEAIKNAKMRVVMDMDFTARGIEMKANMISTD</sequence>
<evidence type="ECO:0008006" key="4">
    <source>
        <dbReference type="Google" id="ProtNLM"/>
    </source>
</evidence>
<evidence type="ECO:0000313" key="3">
    <source>
        <dbReference type="Proteomes" id="UP000316238"/>
    </source>
</evidence>
<organism evidence="2 3">
    <name type="scientific">Candidatus Electronema aureum</name>
    <dbReference type="NCBI Taxonomy" id="2005002"/>
    <lineage>
        <taxon>Bacteria</taxon>
        <taxon>Pseudomonadati</taxon>
        <taxon>Thermodesulfobacteriota</taxon>
        <taxon>Desulfobulbia</taxon>
        <taxon>Desulfobulbales</taxon>
        <taxon>Desulfobulbaceae</taxon>
        <taxon>Candidatus Electronema</taxon>
    </lineage>
</organism>
<protein>
    <recommendedName>
        <fullName evidence="4">DUF3352 domain-containing protein</fullName>
    </recommendedName>
</protein>
<dbReference type="Proteomes" id="UP000316238">
    <property type="component" value="Unassembled WGS sequence"/>
</dbReference>
<feature type="coiled-coil region" evidence="1">
    <location>
        <begin position="140"/>
        <end position="167"/>
    </location>
</feature>
<accession>A0A521G210</accession>
<evidence type="ECO:0000256" key="1">
    <source>
        <dbReference type="SAM" id="Coils"/>
    </source>
</evidence>
<evidence type="ECO:0000313" key="2">
    <source>
        <dbReference type="EMBL" id="TAA75054.1"/>
    </source>
</evidence>
<dbReference type="EMBL" id="NQJD01000012">
    <property type="protein sequence ID" value="TAA75054.1"/>
    <property type="molecule type" value="Genomic_DNA"/>
</dbReference>
<keyword evidence="3" id="KW-1185">Reference proteome</keyword>
<comment type="caution">
    <text evidence="2">The sequence shown here is derived from an EMBL/GenBank/DDBJ whole genome shotgun (WGS) entry which is preliminary data.</text>
</comment>
<dbReference type="AlphaFoldDB" id="A0A521G210"/>
<keyword evidence="1" id="KW-0175">Coiled coil</keyword>
<proteinExistence type="predicted"/>
<name>A0A521G210_9BACT</name>
<dbReference type="PROSITE" id="PS51257">
    <property type="entry name" value="PROKAR_LIPOPROTEIN"/>
    <property type="match status" value="1"/>
</dbReference>
<gene>
    <name evidence="2" type="ORF">CDV28_11228</name>
</gene>